<dbReference type="AlphaFoldDB" id="A0A432Z2L6"/>
<dbReference type="Gene3D" id="3.10.450.50">
    <property type="match status" value="1"/>
</dbReference>
<evidence type="ECO:0000313" key="4">
    <source>
        <dbReference type="Proteomes" id="UP000287022"/>
    </source>
</evidence>
<keyword evidence="1" id="KW-0732">Signal</keyword>
<protein>
    <submittedName>
        <fullName evidence="3">Nuclear transport factor 2 family protein</fullName>
    </submittedName>
</protein>
<evidence type="ECO:0000256" key="1">
    <source>
        <dbReference type="SAM" id="SignalP"/>
    </source>
</evidence>
<name>A0A432Z2L6_9GAMM</name>
<feature type="domain" description="DUF4440" evidence="2">
    <location>
        <begin position="48"/>
        <end position="143"/>
    </location>
</feature>
<reference evidence="4" key="1">
    <citation type="journal article" date="2018" name="Front. Microbiol.">
        <title>Genome-Based Analysis Reveals the Taxonomy and Diversity of the Family Idiomarinaceae.</title>
        <authorList>
            <person name="Liu Y."/>
            <person name="Lai Q."/>
            <person name="Shao Z."/>
        </authorList>
    </citation>
    <scope>NUCLEOTIDE SEQUENCE [LARGE SCALE GENOMIC DNA]</scope>
    <source>
        <strain evidence="4">c121</strain>
    </source>
</reference>
<dbReference type="Pfam" id="PF14534">
    <property type="entry name" value="DUF4440"/>
    <property type="match status" value="1"/>
</dbReference>
<dbReference type="RefSeq" id="WP_026860628.1">
    <property type="nucleotide sequence ID" value="NZ_PIQE01000003.1"/>
</dbReference>
<comment type="caution">
    <text evidence="3">The sequence shown here is derived from an EMBL/GenBank/DDBJ whole genome shotgun (WGS) entry which is preliminary data.</text>
</comment>
<feature type="chain" id="PRO_5019353690" evidence="1">
    <location>
        <begin position="17"/>
        <end position="157"/>
    </location>
</feature>
<proteinExistence type="predicted"/>
<dbReference type="SUPFAM" id="SSF54427">
    <property type="entry name" value="NTF2-like"/>
    <property type="match status" value="1"/>
</dbReference>
<dbReference type="InterPro" id="IPR027843">
    <property type="entry name" value="DUF4440"/>
</dbReference>
<dbReference type="EMBL" id="PIQE01000003">
    <property type="protein sequence ID" value="RUO72144.1"/>
    <property type="molecule type" value="Genomic_DNA"/>
</dbReference>
<sequence length="157" mass="17251">MRLFLLTFLFVGSVFASTTAAQTVTQPSANDATAIETTLSAFLYGASVNDPKVHETFWADELTYTSSSGTRFDKATLLQGTANATRIDDADVQAWYSAENIELKAIGDIVLLNFTLVSTNVATKHRDTYLNSGVMVYRDARWQAINWNATREAATSH</sequence>
<accession>A0A432Z2L6</accession>
<evidence type="ECO:0000313" key="3">
    <source>
        <dbReference type="EMBL" id="RUO72144.1"/>
    </source>
</evidence>
<organism evidence="3 4">
    <name type="scientific">Pseudidiomarina sediminum</name>
    <dbReference type="NCBI Taxonomy" id="431675"/>
    <lineage>
        <taxon>Bacteria</taxon>
        <taxon>Pseudomonadati</taxon>
        <taxon>Pseudomonadota</taxon>
        <taxon>Gammaproteobacteria</taxon>
        <taxon>Alteromonadales</taxon>
        <taxon>Idiomarinaceae</taxon>
        <taxon>Pseudidiomarina</taxon>
    </lineage>
</organism>
<dbReference type="InterPro" id="IPR032710">
    <property type="entry name" value="NTF2-like_dom_sf"/>
</dbReference>
<keyword evidence="4" id="KW-1185">Reference proteome</keyword>
<dbReference type="STRING" id="1122124.GCA_000423165_01899"/>
<evidence type="ECO:0000259" key="2">
    <source>
        <dbReference type="Pfam" id="PF14534"/>
    </source>
</evidence>
<gene>
    <name evidence="3" type="ORF">CWI80_10105</name>
</gene>
<dbReference type="Proteomes" id="UP000287022">
    <property type="component" value="Unassembled WGS sequence"/>
</dbReference>
<feature type="signal peptide" evidence="1">
    <location>
        <begin position="1"/>
        <end position="16"/>
    </location>
</feature>